<gene>
    <name evidence="7" type="ORF">SAMN05421831_11429</name>
</gene>
<dbReference type="Proteomes" id="UP000242999">
    <property type="component" value="Unassembled WGS sequence"/>
</dbReference>
<dbReference type="EMBL" id="FNYH01000014">
    <property type="protein sequence ID" value="SEI87038.1"/>
    <property type="molecule type" value="Genomic_DNA"/>
</dbReference>
<feature type="signal peptide" evidence="5">
    <location>
        <begin position="1"/>
        <end position="32"/>
    </location>
</feature>
<dbReference type="PROSITE" id="PS51007">
    <property type="entry name" value="CYTC"/>
    <property type="match status" value="1"/>
</dbReference>
<reference evidence="8" key="1">
    <citation type="submission" date="2016-10" db="EMBL/GenBank/DDBJ databases">
        <authorList>
            <person name="Varghese N."/>
            <person name="Submissions S."/>
        </authorList>
    </citation>
    <scope>NUCLEOTIDE SEQUENCE [LARGE SCALE GENOMIC DNA]</scope>
    <source>
        <strain evidence="8">DSM 7165</strain>
    </source>
</reference>
<dbReference type="InterPro" id="IPR036909">
    <property type="entry name" value="Cyt_c-like_dom_sf"/>
</dbReference>
<evidence type="ECO:0000256" key="2">
    <source>
        <dbReference type="ARBA" id="ARBA00022723"/>
    </source>
</evidence>
<dbReference type="STRING" id="64971.SAMN05421831_11429"/>
<dbReference type="InterPro" id="IPR009056">
    <property type="entry name" value="Cyt_c-like_dom"/>
</dbReference>
<dbReference type="PIRSF" id="PIRSF028099">
    <property type="entry name" value="DUF1111"/>
    <property type="match status" value="1"/>
</dbReference>
<dbReference type="GO" id="GO:0046872">
    <property type="term" value="F:metal ion binding"/>
    <property type="evidence" value="ECO:0007669"/>
    <property type="project" value="UniProtKB-KW"/>
</dbReference>
<name>A0A1H6U3V3_9GAMM</name>
<dbReference type="GO" id="GO:0009055">
    <property type="term" value="F:electron transfer activity"/>
    <property type="evidence" value="ECO:0007669"/>
    <property type="project" value="InterPro"/>
</dbReference>
<dbReference type="GO" id="GO:0004130">
    <property type="term" value="F:cytochrome-c peroxidase activity"/>
    <property type="evidence" value="ECO:0007669"/>
    <property type="project" value="TreeGrafter"/>
</dbReference>
<dbReference type="GO" id="GO:0020037">
    <property type="term" value="F:heme binding"/>
    <property type="evidence" value="ECO:0007669"/>
    <property type="project" value="InterPro"/>
</dbReference>
<evidence type="ECO:0000313" key="8">
    <source>
        <dbReference type="Proteomes" id="UP000242999"/>
    </source>
</evidence>
<evidence type="ECO:0000259" key="6">
    <source>
        <dbReference type="PROSITE" id="PS51007"/>
    </source>
</evidence>
<dbReference type="Gene3D" id="1.10.760.10">
    <property type="entry name" value="Cytochrome c-like domain"/>
    <property type="match status" value="1"/>
</dbReference>
<keyword evidence="2 4" id="KW-0479">Metal-binding</keyword>
<protein>
    <submittedName>
        <fullName evidence="7">CxxC motif-containing protein, DUF1111 family</fullName>
    </submittedName>
</protein>
<dbReference type="RefSeq" id="WP_245710711.1">
    <property type="nucleotide sequence ID" value="NZ_FNYH01000014.1"/>
</dbReference>
<evidence type="ECO:0000256" key="4">
    <source>
        <dbReference type="PROSITE-ProRule" id="PRU00433"/>
    </source>
</evidence>
<keyword evidence="3 4" id="KW-0408">Iron</keyword>
<keyword evidence="1 4" id="KW-0349">Heme</keyword>
<dbReference type="PANTHER" id="PTHR30600">
    <property type="entry name" value="CYTOCHROME C PEROXIDASE-RELATED"/>
    <property type="match status" value="1"/>
</dbReference>
<feature type="domain" description="Cytochrome c" evidence="6">
    <location>
        <begin position="358"/>
        <end position="490"/>
    </location>
</feature>
<evidence type="ECO:0000256" key="1">
    <source>
        <dbReference type="ARBA" id="ARBA00022617"/>
    </source>
</evidence>
<keyword evidence="8" id="KW-1185">Reference proteome</keyword>
<evidence type="ECO:0000256" key="3">
    <source>
        <dbReference type="ARBA" id="ARBA00023004"/>
    </source>
</evidence>
<evidence type="ECO:0000256" key="5">
    <source>
        <dbReference type="SAM" id="SignalP"/>
    </source>
</evidence>
<proteinExistence type="predicted"/>
<evidence type="ECO:0000313" key="7">
    <source>
        <dbReference type="EMBL" id="SEI87038.1"/>
    </source>
</evidence>
<accession>A0A1H6U3V3</accession>
<dbReference type="InterPro" id="IPR010538">
    <property type="entry name" value="DHOR"/>
</dbReference>
<dbReference type="Pfam" id="PF06537">
    <property type="entry name" value="DHOR"/>
    <property type="match status" value="1"/>
</dbReference>
<organism evidence="7 8">
    <name type="scientific">Allopseudospirillum japonicum</name>
    <dbReference type="NCBI Taxonomy" id="64971"/>
    <lineage>
        <taxon>Bacteria</taxon>
        <taxon>Pseudomonadati</taxon>
        <taxon>Pseudomonadota</taxon>
        <taxon>Gammaproteobacteria</taxon>
        <taxon>Oceanospirillales</taxon>
        <taxon>Oceanospirillaceae</taxon>
        <taxon>Allopseudospirillum</taxon>
    </lineage>
</organism>
<sequence length="490" mass="53438">MPQHMMLFNRKIIYPLLGALSATCLLIASAHADQRPLAEFDPSEVRAGGEATVFKTDRNAFSLPSANMSLMRKLDFNVGNSFFRNPWVIAPASTDARDGLGPLYNTNACQNCHIKDGRGHPPEAGDTSAVSMFLRLSIPASTPEQEAQRLQGTEGVIPDPIYGTQLQDFAVPGFQPEGRMQIEYTYFTETLADGTQVELRKPHYQIADPAYGAPAENIQLSPRVAPPMIGLGLLEMIPAEAIVAQADPEDANQDGISGKANWVWDIQTQAHELGRFGWKAGMPTVMQQNSGAFAGDMGLTTHLHPHTDCMPTQACERAPNGISPESTTGVEVEPHISQAVEFYARNLAVPARRHAEDPQVLRGKLLFNELGCASCHTPHWQTAASEQHPEQSAQNIWPYTDLLLHDMGDGLADGRAEFHANGREWRTAPLWGIGLTEVVNGHTYFLHDGRARNLTEAILWHGGEAASAQAGFKALDAQDRAAILAFLNSL</sequence>
<dbReference type="PANTHER" id="PTHR30600:SF4">
    <property type="entry name" value="CYTOCHROME C DOMAIN-CONTAINING PROTEIN"/>
    <property type="match status" value="1"/>
</dbReference>
<dbReference type="AlphaFoldDB" id="A0A1H6U3V3"/>
<dbReference type="SUPFAM" id="SSF46626">
    <property type="entry name" value="Cytochrome c"/>
    <property type="match status" value="1"/>
</dbReference>
<feature type="chain" id="PRO_5017286627" evidence="5">
    <location>
        <begin position="33"/>
        <end position="490"/>
    </location>
</feature>
<dbReference type="InterPro" id="IPR051395">
    <property type="entry name" value="Cytochrome_c_Peroxidase/MauG"/>
</dbReference>
<keyword evidence="5" id="KW-0732">Signal</keyword>